<dbReference type="GO" id="GO:0042981">
    <property type="term" value="P:regulation of apoptotic process"/>
    <property type="evidence" value="ECO:0007669"/>
    <property type="project" value="InterPro"/>
</dbReference>
<dbReference type="PROSITE" id="PS50209">
    <property type="entry name" value="CARD"/>
    <property type="match status" value="1"/>
</dbReference>
<dbReference type="InterPro" id="IPR011029">
    <property type="entry name" value="DEATH-like_dom_sf"/>
</dbReference>
<protein>
    <recommendedName>
        <fullName evidence="1">CARD domain-containing protein</fullName>
    </recommendedName>
</protein>
<accession>A0A3Q0RKG5</accession>
<dbReference type="InterPro" id="IPR001315">
    <property type="entry name" value="CARD"/>
</dbReference>
<name>A0A3Q0RKG5_AMPCI</name>
<organism evidence="2 3">
    <name type="scientific">Amphilophus citrinellus</name>
    <name type="common">Midas cichlid</name>
    <name type="synonym">Cichlasoma citrinellum</name>
    <dbReference type="NCBI Taxonomy" id="61819"/>
    <lineage>
        <taxon>Eukaryota</taxon>
        <taxon>Metazoa</taxon>
        <taxon>Chordata</taxon>
        <taxon>Craniata</taxon>
        <taxon>Vertebrata</taxon>
        <taxon>Euteleostomi</taxon>
        <taxon>Actinopterygii</taxon>
        <taxon>Neopterygii</taxon>
        <taxon>Teleostei</taxon>
        <taxon>Neoteleostei</taxon>
        <taxon>Acanthomorphata</taxon>
        <taxon>Ovalentaria</taxon>
        <taxon>Cichlomorphae</taxon>
        <taxon>Cichliformes</taxon>
        <taxon>Cichlidae</taxon>
        <taxon>New World cichlids</taxon>
        <taxon>Cichlasomatinae</taxon>
        <taxon>Heroini</taxon>
        <taxon>Amphilophus</taxon>
    </lineage>
</organism>
<dbReference type="STRING" id="61819.ENSACIP00000011006"/>
<dbReference type="OMA" id="CEADPYL"/>
<dbReference type="Gene3D" id="1.10.533.10">
    <property type="entry name" value="Death Domain, Fas"/>
    <property type="match status" value="1"/>
</dbReference>
<keyword evidence="3" id="KW-1185">Reference proteome</keyword>
<evidence type="ECO:0000313" key="3">
    <source>
        <dbReference type="Proteomes" id="UP000261340"/>
    </source>
</evidence>
<reference evidence="2" key="1">
    <citation type="submission" date="2025-08" db="UniProtKB">
        <authorList>
            <consortium name="Ensembl"/>
        </authorList>
    </citation>
    <scope>IDENTIFICATION</scope>
</reference>
<dbReference type="AlphaFoldDB" id="A0A3Q0RKG5"/>
<evidence type="ECO:0000313" key="2">
    <source>
        <dbReference type="Ensembl" id="ENSACIP00000011006.1"/>
    </source>
</evidence>
<sequence>MRNFPMEVNEPVLNRLLDKLLEQRVITYEEMELVRSKSRADKVRDVIDMVYRKGNAAKSVLIASLCEADPYLSRELNLK</sequence>
<reference evidence="2" key="2">
    <citation type="submission" date="2025-09" db="UniProtKB">
        <authorList>
            <consortium name="Ensembl"/>
        </authorList>
    </citation>
    <scope>IDENTIFICATION</scope>
</reference>
<dbReference type="GeneTree" id="ENSGT01150000288903"/>
<dbReference type="SUPFAM" id="SSF47986">
    <property type="entry name" value="DEATH domain"/>
    <property type="match status" value="1"/>
</dbReference>
<dbReference type="Proteomes" id="UP000261340">
    <property type="component" value="Unplaced"/>
</dbReference>
<proteinExistence type="predicted"/>
<feature type="domain" description="CARD" evidence="1">
    <location>
        <begin position="1"/>
        <end position="79"/>
    </location>
</feature>
<evidence type="ECO:0000259" key="1">
    <source>
        <dbReference type="PROSITE" id="PS50209"/>
    </source>
</evidence>
<dbReference type="Ensembl" id="ENSACIT00000011324.1">
    <property type="protein sequence ID" value="ENSACIP00000011006.1"/>
    <property type="gene ID" value="ENSACIG00000008619.1"/>
</dbReference>
<dbReference type="Pfam" id="PF00619">
    <property type="entry name" value="CARD"/>
    <property type="match status" value="1"/>
</dbReference>